<sequence>MQWKQQTKQEVLRQSNSERDTNQQDRAGKNKEKGGVASPTPGTGIKSCGCFLPDLTRFTF</sequence>
<organism evidence="2 3">
    <name type="scientific">Silvimonas amylolytica</name>
    <dbReference type="NCBI Taxonomy" id="449663"/>
    <lineage>
        <taxon>Bacteria</taxon>
        <taxon>Pseudomonadati</taxon>
        <taxon>Pseudomonadota</taxon>
        <taxon>Betaproteobacteria</taxon>
        <taxon>Neisseriales</taxon>
        <taxon>Chitinibacteraceae</taxon>
        <taxon>Silvimonas</taxon>
    </lineage>
</organism>
<accession>A0ABQ2PQB2</accession>
<dbReference type="EMBL" id="BMLY01000006">
    <property type="protein sequence ID" value="GGP27526.1"/>
    <property type="molecule type" value="Genomic_DNA"/>
</dbReference>
<gene>
    <name evidence="2" type="ORF">GCM10010971_33450</name>
</gene>
<proteinExistence type="predicted"/>
<keyword evidence="3" id="KW-1185">Reference proteome</keyword>
<feature type="compositionally biased region" description="Polar residues" evidence="1">
    <location>
        <begin position="1"/>
        <end position="15"/>
    </location>
</feature>
<reference evidence="3" key="1">
    <citation type="journal article" date="2019" name="Int. J. Syst. Evol. Microbiol.">
        <title>The Global Catalogue of Microorganisms (GCM) 10K type strain sequencing project: providing services to taxonomists for standard genome sequencing and annotation.</title>
        <authorList>
            <consortium name="The Broad Institute Genomics Platform"/>
            <consortium name="The Broad Institute Genome Sequencing Center for Infectious Disease"/>
            <person name="Wu L."/>
            <person name="Ma J."/>
        </authorList>
    </citation>
    <scope>NUCLEOTIDE SEQUENCE [LARGE SCALE GENOMIC DNA]</scope>
    <source>
        <strain evidence="3">CGMCC 1.8860</strain>
    </source>
</reference>
<evidence type="ECO:0000313" key="2">
    <source>
        <dbReference type="EMBL" id="GGP27526.1"/>
    </source>
</evidence>
<feature type="compositionally biased region" description="Basic and acidic residues" evidence="1">
    <location>
        <begin position="16"/>
        <end position="34"/>
    </location>
</feature>
<evidence type="ECO:0000313" key="3">
    <source>
        <dbReference type="Proteomes" id="UP000621859"/>
    </source>
</evidence>
<evidence type="ECO:0000256" key="1">
    <source>
        <dbReference type="SAM" id="MobiDB-lite"/>
    </source>
</evidence>
<dbReference type="Proteomes" id="UP000621859">
    <property type="component" value="Unassembled WGS sequence"/>
</dbReference>
<feature type="region of interest" description="Disordered" evidence="1">
    <location>
        <begin position="1"/>
        <end position="48"/>
    </location>
</feature>
<comment type="caution">
    <text evidence="2">The sequence shown here is derived from an EMBL/GenBank/DDBJ whole genome shotgun (WGS) entry which is preliminary data.</text>
</comment>
<name>A0ABQ2PQB2_9NEIS</name>
<protein>
    <submittedName>
        <fullName evidence="2">Uncharacterized protein</fullName>
    </submittedName>
</protein>